<feature type="binding site" evidence="4">
    <location>
        <position position="204"/>
    </location>
    <ligand>
        <name>Zn(2+)</name>
        <dbReference type="ChEBI" id="CHEBI:29105"/>
    </ligand>
</feature>
<sequence length="301" mass="32526">MPLRVLRAGYGAPVDESLFPDPHALNARDGLPRVLEVLRGKQIAVLTGAGVSTPSGIPDYRGPGAKPRSPMTYQEFMGSVASRRHYWARNQYGWHFVARAQPSAAHEALVRLEAAGLVDGIITQNIDRLHQKAGSVAVVDLHGTYAWVLCTSCSSRFPREQVSRYLDELNPGFYDGMASADDIEYAPDADATVEHTGGFRVWDCPVCQGVLKPDVVFFGENAPSHRVALARRLVARSEALLVAGSSLTVNSGRRFVRQADREGIPVVIVNHGVTGGDSMATVKVDAPVGEFLTDLGEHLTA</sequence>
<dbReference type="PROSITE" id="PS50305">
    <property type="entry name" value="SIRTUIN"/>
    <property type="match status" value="1"/>
</dbReference>
<accession>A0A1X7EA29</accession>
<dbReference type="InterPro" id="IPR003000">
    <property type="entry name" value="Sirtuin"/>
</dbReference>
<reference evidence="7" key="1">
    <citation type="submission" date="2017-04" db="EMBL/GenBank/DDBJ databases">
        <authorList>
            <person name="Varghese N."/>
            <person name="Submissions S."/>
        </authorList>
    </citation>
    <scope>NUCLEOTIDE SEQUENCE [LARGE SCALE GENOMIC DNA]</scope>
    <source>
        <strain evidence="7">NIO-1021</strain>
    </source>
</reference>
<feature type="domain" description="Deacetylase sirtuin-type" evidence="5">
    <location>
        <begin position="20"/>
        <end position="301"/>
    </location>
</feature>
<protein>
    <recommendedName>
        <fullName evidence="1">protein acetyllysine N-acetyltransferase</fullName>
        <ecNumber evidence="1">2.3.1.286</ecNumber>
    </recommendedName>
</protein>
<organism evidence="6 7">
    <name type="scientific">Kocuria marina subsp. indica</name>
    <dbReference type="NCBI Taxonomy" id="1049583"/>
    <lineage>
        <taxon>Bacteria</taxon>
        <taxon>Bacillati</taxon>
        <taxon>Actinomycetota</taxon>
        <taxon>Actinomycetes</taxon>
        <taxon>Micrococcales</taxon>
        <taxon>Micrococcaceae</taxon>
        <taxon>Kocuria</taxon>
    </lineage>
</organism>
<evidence type="ECO:0000256" key="1">
    <source>
        <dbReference type="ARBA" id="ARBA00012928"/>
    </source>
</evidence>
<dbReference type="PANTHER" id="PTHR11085">
    <property type="entry name" value="NAD-DEPENDENT PROTEIN DEACYLASE SIRTUIN-5, MITOCHONDRIAL-RELATED"/>
    <property type="match status" value="1"/>
</dbReference>
<dbReference type="PANTHER" id="PTHR11085:SF10">
    <property type="entry name" value="NAD-DEPENDENT PROTEIN DEACYLASE SIRTUIN-5, MITOCHONDRIAL-RELATED"/>
    <property type="match status" value="1"/>
</dbReference>
<feature type="binding site" evidence="4">
    <location>
        <position position="150"/>
    </location>
    <ligand>
        <name>Zn(2+)</name>
        <dbReference type="ChEBI" id="CHEBI:29105"/>
    </ligand>
</feature>
<evidence type="ECO:0000256" key="3">
    <source>
        <dbReference type="ARBA" id="ARBA00023027"/>
    </source>
</evidence>
<dbReference type="InterPro" id="IPR050134">
    <property type="entry name" value="NAD-dep_sirtuin_deacylases"/>
</dbReference>
<dbReference type="Proteomes" id="UP000192929">
    <property type="component" value="Unassembled WGS sequence"/>
</dbReference>
<dbReference type="InterPro" id="IPR026591">
    <property type="entry name" value="Sirtuin_cat_small_dom_sf"/>
</dbReference>
<dbReference type="InterPro" id="IPR026590">
    <property type="entry name" value="Ssirtuin_cat_dom"/>
</dbReference>
<dbReference type="EC" id="2.3.1.286" evidence="1"/>
<dbReference type="AlphaFoldDB" id="A0A1X7EA29"/>
<dbReference type="Gene3D" id="3.40.50.1220">
    <property type="entry name" value="TPP-binding domain"/>
    <property type="match status" value="1"/>
</dbReference>
<evidence type="ECO:0000313" key="7">
    <source>
        <dbReference type="Proteomes" id="UP000192929"/>
    </source>
</evidence>
<dbReference type="RefSeq" id="WP_085108674.1">
    <property type="nucleotide sequence ID" value="NZ_FXAC01000026.1"/>
</dbReference>
<dbReference type="SUPFAM" id="SSF52467">
    <property type="entry name" value="DHS-like NAD/FAD-binding domain"/>
    <property type="match status" value="1"/>
</dbReference>
<proteinExistence type="predicted"/>
<keyword evidence="4" id="KW-0479">Metal-binding</keyword>
<evidence type="ECO:0000259" key="5">
    <source>
        <dbReference type="PROSITE" id="PS50305"/>
    </source>
</evidence>
<evidence type="ECO:0000256" key="2">
    <source>
        <dbReference type="ARBA" id="ARBA00022679"/>
    </source>
</evidence>
<keyword evidence="3" id="KW-0520">NAD</keyword>
<dbReference type="GO" id="GO:0070403">
    <property type="term" value="F:NAD+ binding"/>
    <property type="evidence" value="ECO:0007669"/>
    <property type="project" value="InterPro"/>
</dbReference>
<dbReference type="EMBL" id="FXAC01000026">
    <property type="protein sequence ID" value="SMF30369.1"/>
    <property type="molecule type" value="Genomic_DNA"/>
</dbReference>
<dbReference type="GO" id="GO:0046872">
    <property type="term" value="F:metal ion binding"/>
    <property type="evidence" value="ECO:0007669"/>
    <property type="project" value="UniProtKB-KW"/>
</dbReference>
<dbReference type="GO" id="GO:0017136">
    <property type="term" value="F:histone deacetylase activity, NAD-dependent"/>
    <property type="evidence" value="ECO:0007669"/>
    <property type="project" value="TreeGrafter"/>
</dbReference>
<feature type="active site" description="Proton acceptor" evidence="4">
    <location>
        <position position="142"/>
    </location>
</feature>
<evidence type="ECO:0000256" key="4">
    <source>
        <dbReference type="PROSITE-ProRule" id="PRU00236"/>
    </source>
</evidence>
<keyword evidence="4" id="KW-0862">Zinc</keyword>
<keyword evidence="2" id="KW-0808">Transferase</keyword>
<name>A0A1X7EA29_9MICC</name>
<keyword evidence="7" id="KW-1185">Reference proteome</keyword>
<dbReference type="Gene3D" id="3.30.1600.10">
    <property type="entry name" value="SIR2/SIRT2 'Small Domain"/>
    <property type="match status" value="1"/>
</dbReference>
<feature type="binding site" evidence="4">
    <location>
        <position position="153"/>
    </location>
    <ligand>
        <name>Zn(2+)</name>
        <dbReference type="ChEBI" id="CHEBI:29105"/>
    </ligand>
</feature>
<gene>
    <name evidence="6" type="ORF">SAMN06296028_12615</name>
</gene>
<evidence type="ECO:0000313" key="6">
    <source>
        <dbReference type="EMBL" id="SMF30369.1"/>
    </source>
</evidence>
<dbReference type="InterPro" id="IPR029035">
    <property type="entry name" value="DHS-like_NAD/FAD-binding_dom"/>
</dbReference>
<feature type="binding site" evidence="4">
    <location>
        <position position="207"/>
    </location>
    <ligand>
        <name>Zn(2+)</name>
        <dbReference type="ChEBI" id="CHEBI:29105"/>
    </ligand>
</feature>
<dbReference type="Pfam" id="PF02146">
    <property type="entry name" value="SIR2"/>
    <property type="match status" value="1"/>
</dbReference>